<organism evidence="3 4">
    <name type="scientific">Coccomyxa viridis</name>
    <dbReference type="NCBI Taxonomy" id="1274662"/>
    <lineage>
        <taxon>Eukaryota</taxon>
        <taxon>Viridiplantae</taxon>
        <taxon>Chlorophyta</taxon>
        <taxon>core chlorophytes</taxon>
        <taxon>Trebouxiophyceae</taxon>
        <taxon>Trebouxiophyceae incertae sedis</taxon>
        <taxon>Coccomyxaceae</taxon>
        <taxon>Coccomyxa</taxon>
    </lineage>
</organism>
<dbReference type="EMBL" id="CAUYUE010000011">
    <property type="protein sequence ID" value="CAK0784688.1"/>
    <property type="molecule type" value="Genomic_DNA"/>
</dbReference>
<sequence length="1190" mass="129659">MIMLPFDLLGYNKELVPVICDSTEGFYLGGHKDEGNVGKGTSDQFFQCTSSCCQDKPVELANEDGEGGCIFSCGSAFEKHAGKGKSKKWLESIKAIVPNERPRKISRWLEECGIRNAQELGDIVDRTIWVFWPCDGVFYRGKVTSYDDTKGLHHVEYEDGSDDREDLRLLVECYHLAPTEALRNSDTKELEPRRLIDSPEHKASGSPMTLPLGFYPLPSSKSSGSSAKRRSLEDVYNSPEASPALAAQHEARRPLDPAMDAEAATQLQRRLCASPLAAAPSAVNVSDSDTDDDEPLISCIKPGHVTLVSSAQSPAGSSATSSGGDVEVLAEWETPPCASLPAGAVVTSPESCSAAAGRNGLPQDSDPPQDGHLQVLLQAPGLPPASVSLIRNKSTGWLSTHQVKTLLLGSRRYDICRKRMLREPEKRLATPPERRWLSASGAYPSTPPKAVLLSVRATCNVLQHFCIPADQLEAVQSLNSASAMTQAQITSLPPVAASQPDRSPRPGKQQRPPPLREPLHRLASASKQPAAASKRQKLSAHAAAPSAPPATQGQMGVEASRDATEDLQSLHHSGPSTSACHEQLAVDASPGQRTSRHGLPSQDVSDRPRHDKPGSCIADDVKAEEGVARPRHRWKFPKPPAALRQQETQSIAATSSAACKAAAKIAAHVLDEWSSDEEDQHEEAASIQKLSAKRSADGRFAAADGRRQTNGEQHGASSSGCSGGGAAGRADAEAGSVGGPDEARAAAMAATMVGPQRLAKLTANARLSSGQSRTAHKRTGGGGAPGLKPVLSERVKARATKEHPQPLIMRHGDSLPSLKSVDDPDVVPAAQDLTENLFTKEVLEEHRSRFKAAKMDKSRGRAWSQCFIPEYFLAKIEGPTREDTEDFKDHAVEQVAQWLSLSAVGRQNWMDAHAEWFSLEDMAHPAFARFKAVFEELDIRKAERGMRFVEDLGAWTLLGEYCGVWDRSEALDARTAEDPLGLGTLRQDRVVELGYTTSNARPGVEKALRTKWSFPVSLDPSRAHNQLCLINDFTGVPGCDGAPNVDWLEVEDSRTMMPHVFVFTTKPVRQGQEALLDYGPEYRMTMEASLRRAMVIVAERRQRKHAEEKLQEAEAQLENLQGMAEVQRKHAEEKLQEFEAWLEDVQGTAEDMEQKHTAAQAQCDSLRKKLFQEQSRAKAAKLRLQQLEQE</sequence>
<feature type="region of interest" description="Disordered" evidence="2">
    <location>
        <begin position="184"/>
        <end position="253"/>
    </location>
</feature>
<feature type="region of interest" description="Disordered" evidence="2">
    <location>
        <begin position="351"/>
        <end position="373"/>
    </location>
</feature>
<name>A0AAV1IBU6_9CHLO</name>
<feature type="compositionally biased region" description="Polar residues" evidence="2">
    <location>
        <begin position="566"/>
        <end position="580"/>
    </location>
</feature>
<dbReference type="Gene3D" id="2.170.270.10">
    <property type="entry name" value="SET domain"/>
    <property type="match status" value="1"/>
</dbReference>
<feature type="region of interest" description="Disordered" evidence="2">
    <location>
        <begin position="673"/>
        <end position="739"/>
    </location>
</feature>
<feature type="compositionally biased region" description="Basic and acidic residues" evidence="2">
    <location>
        <begin position="604"/>
        <end position="628"/>
    </location>
</feature>
<evidence type="ECO:0000256" key="1">
    <source>
        <dbReference type="SAM" id="Coils"/>
    </source>
</evidence>
<feature type="compositionally biased region" description="Basic and acidic residues" evidence="2">
    <location>
        <begin position="184"/>
        <end position="203"/>
    </location>
</feature>
<accession>A0AAV1IBU6</accession>
<dbReference type="SUPFAM" id="SSF82199">
    <property type="entry name" value="SET domain"/>
    <property type="match status" value="1"/>
</dbReference>
<comment type="caution">
    <text evidence="3">The sequence shown here is derived from an EMBL/GenBank/DDBJ whole genome shotgun (WGS) entry which is preliminary data.</text>
</comment>
<dbReference type="CDD" id="cd20404">
    <property type="entry name" value="Tudor_Agenet_AtEML-like"/>
    <property type="match status" value="1"/>
</dbReference>
<gene>
    <name evidence="3" type="ORF">CVIRNUC_007892</name>
</gene>
<dbReference type="InterPro" id="IPR046341">
    <property type="entry name" value="SET_dom_sf"/>
</dbReference>
<evidence type="ECO:0000313" key="4">
    <source>
        <dbReference type="Proteomes" id="UP001314263"/>
    </source>
</evidence>
<dbReference type="AlphaFoldDB" id="A0AAV1IBU6"/>
<keyword evidence="1" id="KW-0175">Coiled coil</keyword>
<evidence type="ECO:0008006" key="5">
    <source>
        <dbReference type="Google" id="ProtNLM"/>
    </source>
</evidence>
<feature type="region of interest" description="Disordered" evidence="2">
    <location>
        <begin position="765"/>
        <end position="789"/>
    </location>
</feature>
<dbReference type="Proteomes" id="UP001314263">
    <property type="component" value="Unassembled WGS sequence"/>
</dbReference>
<reference evidence="3 4" key="1">
    <citation type="submission" date="2023-10" db="EMBL/GenBank/DDBJ databases">
        <authorList>
            <person name="Maclean D."/>
            <person name="Macfadyen A."/>
        </authorList>
    </citation>
    <scope>NUCLEOTIDE SEQUENCE [LARGE SCALE GENOMIC DNA]</scope>
</reference>
<feature type="region of interest" description="Disordered" evidence="2">
    <location>
        <begin position="492"/>
        <end position="649"/>
    </location>
</feature>
<dbReference type="SUPFAM" id="SSF63748">
    <property type="entry name" value="Tudor/PWWP/MBT"/>
    <property type="match status" value="1"/>
</dbReference>
<feature type="compositionally biased region" description="Low complexity" evidence="2">
    <location>
        <begin position="521"/>
        <end position="545"/>
    </location>
</feature>
<protein>
    <recommendedName>
        <fullName evidence="5">SET domain-containing protein</fullName>
    </recommendedName>
</protein>
<evidence type="ECO:0000313" key="3">
    <source>
        <dbReference type="EMBL" id="CAK0784688.1"/>
    </source>
</evidence>
<proteinExistence type="predicted"/>
<dbReference type="Gene3D" id="2.30.30.140">
    <property type="match status" value="1"/>
</dbReference>
<evidence type="ECO:0000256" key="2">
    <source>
        <dbReference type="SAM" id="MobiDB-lite"/>
    </source>
</evidence>
<keyword evidence="4" id="KW-1185">Reference proteome</keyword>
<feature type="coiled-coil region" evidence="1">
    <location>
        <begin position="1096"/>
        <end position="1190"/>
    </location>
</feature>